<dbReference type="InterPro" id="IPR011042">
    <property type="entry name" value="6-blade_b-propeller_TolB-like"/>
</dbReference>
<feature type="domain" description="MBG" evidence="4">
    <location>
        <begin position="709"/>
        <end position="784"/>
    </location>
</feature>
<proteinExistence type="predicted"/>
<evidence type="ECO:0000313" key="8">
    <source>
        <dbReference type="Proteomes" id="UP001207228"/>
    </source>
</evidence>
<dbReference type="PANTHER" id="PTHR46388:SF2">
    <property type="entry name" value="NHL REPEAT-CONTAINING PROTEIN 2"/>
    <property type="match status" value="1"/>
</dbReference>
<keyword evidence="1" id="KW-0677">Repeat</keyword>
<organism evidence="7 8">
    <name type="scientific">Pontibacter anaerobius</name>
    <dbReference type="NCBI Taxonomy" id="2993940"/>
    <lineage>
        <taxon>Bacteria</taxon>
        <taxon>Pseudomonadati</taxon>
        <taxon>Bacteroidota</taxon>
        <taxon>Cytophagia</taxon>
        <taxon>Cytophagales</taxon>
        <taxon>Hymenobacteraceae</taxon>
        <taxon>Pontibacter</taxon>
    </lineage>
</organism>
<reference evidence="7 8" key="1">
    <citation type="submission" date="2022-11" db="EMBL/GenBank/DDBJ databases">
        <title>The characterization of three novel Bacteroidetes species and genomic analysis of their roles in tidal elemental geochemical cycles.</title>
        <authorList>
            <person name="Ma K.-J."/>
        </authorList>
    </citation>
    <scope>NUCLEOTIDE SEQUENCE [LARGE SCALE GENOMIC DNA]</scope>
    <source>
        <strain evidence="7 8">M82</strain>
    </source>
</reference>
<gene>
    <name evidence="7" type="ORF">OO017_17305</name>
</gene>
<dbReference type="Gene3D" id="2.120.10.30">
    <property type="entry name" value="TolB, C-terminal domain"/>
    <property type="match status" value="3"/>
</dbReference>
<name>A0ABT3RJC4_9BACT</name>
<keyword evidence="3" id="KW-0732">Signal</keyword>
<dbReference type="SUPFAM" id="SSF101898">
    <property type="entry name" value="NHL repeat"/>
    <property type="match status" value="1"/>
</dbReference>
<evidence type="ECO:0000259" key="5">
    <source>
        <dbReference type="Pfam" id="PF18887"/>
    </source>
</evidence>
<dbReference type="Pfam" id="PF01436">
    <property type="entry name" value="NHL"/>
    <property type="match status" value="2"/>
</dbReference>
<evidence type="ECO:0000256" key="2">
    <source>
        <dbReference type="PROSITE-ProRule" id="PRU00504"/>
    </source>
</evidence>
<feature type="chain" id="PRO_5045367784" evidence="3">
    <location>
        <begin position="37"/>
        <end position="951"/>
    </location>
</feature>
<dbReference type="PANTHER" id="PTHR46388">
    <property type="entry name" value="NHL REPEAT-CONTAINING PROTEIN 2"/>
    <property type="match status" value="1"/>
</dbReference>
<feature type="domain" description="MBG" evidence="5">
    <location>
        <begin position="790"/>
        <end position="859"/>
    </location>
</feature>
<evidence type="ECO:0000256" key="1">
    <source>
        <dbReference type="ARBA" id="ARBA00022737"/>
    </source>
</evidence>
<evidence type="ECO:0000259" key="4">
    <source>
        <dbReference type="Pfam" id="PF18676"/>
    </source>
</evidence>
<comment type="caution">
    <text evidence="7">The sequence shown here is derived from an EMBL/GenBank/DDBJ whole genome shotgun (WGS) entry which is preliminary data.</text>
</comment>
<protein>
    <submittedName>
        <fullName evidence="7">MBG domain-containing protein</fullName>
    </submittedName>
</protein>
<dbReference type="InterPro" id="IPR026444">
    <property type="entry name" value="Secre_tail"/>
</dbReference>
<dbReference type="Gene3D" id="2.60.40.10">
    <property type="entry name" value="Immunoglobulins"/>
    <property type="match status" value="1"/>
</dbReference>
<sequence>MKQLNMPFGKGGKASMAKLCLLFALIVWFCAHEATAQNITTFAGNGTAAFSGDGGHAASASLDNPSSVAIDAAGNIYIADIFNHRIRKVSVGSGTITTVAGNGTAGFSGDGGPAINASLNEPVGIAIDGAGNLYIADYQNQRVRKINALDGSIATVAGNGSRSYSGDGGPATSAGIGDLYGLAIDKAGNLYLSDWLNNVVRKLNAADGTISTVAGNGKAGAIGDNGPATSARLDGPHGLAFDAADNLYIADAFNNKIRMVSAADGTISTIAGNGRTGNIGNGGPATEASLSFPMGVAVDAAGNVFIADNQNNMVRKVNAADGTITQVAGTVEGFSGDGGPAINASLYFPAGVSVNDAGNVFIADQGNHRIRVVGNTKPQANAISFSVSANATHEGTLTGNDPWGKAVTYAVVTTPGKGTLTITNAETGAFTYTPAAGASGSDSFTYKVNNGTEDSDPATVSITVTPANNAPVAVAQPVSMVVVASCEATTTAKAFNNGSSDPDGDALTYSVSPAGPYPLGVTEVTFTVTDTFGASSSVQTSITVEDHTAPVARTKNLSVRLSQAGTATISASDINNGSSDNCSLASVSIDKANFTCADIGNQVVTLTVVDSQGNSSTATATVTVQKAEQVISFAALTNAMYGDGPNSLNATASAEGDISYIVTGPATVNGNQLTITGIGEVTVTAAMAATGCHEAAEVTRTFQVTKRMLTVQANSQTRTYGEANPTLTYTLSGFAGADTEEVLDVKPSLATAATAESNAGTYPITVAGASDELYDFTYQVGMLTVEKASAEITFADLEQPEDGEPKQVTVTTTPAGLAVILTYNGSETAPTKAGRYEVVATINDINHTGTATATLSVQNPNGIGDEMKVLKGVVLYPNPTTDGKVYLELKKVAFAGGLQVQVYTFSGQLVRHLNATSTDTQQLDLTALPSGLYLVRVTDGASAQTIKVRKQ</sequence>
<dbReference type="Gene3D" id="2.60.40.2810">
    <property type="match status" value="1"/>
</dbReference>
<dbReference type="Proteomes" id="UP001207228">
    <property type="component" value="Unassembled WGS sequence"/>
</dbReference>
<feature type="domain" description="Secretion system C-terminal sorting" evidence="6">
    <location>
        <begin position="875"/>
        <end position="946"/>
    </location>
</feature>
<dbReference type="InterPro" id="IPR043772">
    <property type="entry name" value="MBG_3"/>
</dbReference>
<evidence type="ECO:0000259" key="6">
    <source>
        <dbReference type="Pfam" id="PF18962"/>
    </source>
</evidence>
<dbReference type="InterPro" id="IPR001258">
    <property type="entry name" value="NHL_repeat"/>
</dbReference>
<dbReference type="EMBL" id="JAPFQO010000012">
    <property type="protein sequence ID" value="MCX2741717.1"/>
    <property type="molecule type" value="Genomic_DNA"/>
</dbReference>
<evidence type="ECO:0000313" key="7">
    <source>
        <dbReference type="EMBL" id="MCX2741717.1"/>
    </source>
</evidence>
<dbReference type="InterPro" id="IPR041286">
    <property type="entry name" value="MBG_2"/>
</dbReference>
<dbReference type="Pfam" id="PF17963">
    <property type="entry name" value="Big_9"/>
    <property type="match status" value="1"/>
</dbReference>
<keyword evidence="8" id="KW-1185">Reference proteome</keyword>
<dbReference type="Pfam" id="PF18962">
    <property type="entry name" value="Por_Secre_tail"/>
    <property type="match status" value="1"/>
</dbReference>
<dbReference type="Gene3D" id="3.30.160.710">
    <property type="match status" value="1"/>
</dbReference>
<dbReference type="Pfam" id="PF18676">
    <property type="entry name" value="MBG_2"/>
    <property type="match status" value="1"/>
</dbReference>
<dbReference type="NCBIfam" id="TIGR04183">
    <property type="entry name" value="Por_Secre_tail"/>
    <property type="match status" value="1"/>
</dbReference>
<dbReference type="InterPro" id="IPR013783">
    <property type="entry name" value="Ig-like_fold"/>
</dbReference>
<feature type="repeat" description="NHL" evidence="2">
    <location>
        <begin position="346"/>
        <end position="376"/>
    </location>
</feature>
<dbReference type="PROSITE" id="PS51125">
    <property type="entry name" value="NHL"/>
    <property type="match status" value="1"/>
</dbReference>
<evidence type="ECO:0000256" key="3">
    <source>
        <dbReference type="SAM" id="SignalP"/>
    </source>
</evidence>
<accession>A0ABT3RJC4</accession>
<dbReference type="CDD" id="cd14953">
    <property type="entry name" value="NHL_like_1"/>
    <property type="match status" value="1"/>
</dbReference>
<dbReference type="RefSeq" id="WP_266053952.1">
    <property type="nucleotide sequence ID" value="NZ_JAPFQO010000012.1"/>
</dbReference>
<feature type="signal peptide" evidence="3">
    <location>
        <begin position="1"/>
        <end position="36"/>
    </location>
</feature>
<dbReference type="Pfam" id="PF18887">
    <property type="entry name" value="MBG_3"/>
    <property type="match status" value="1"/>
</dbReference>